<dbReference type="EMBL" id="AAMJVP010000036">
    <property type="protein sequence ID" value="EDI1036908.1"/>
    <property type="molecule type" value="Genomic_DNA"/>
</dbReference>
<comment type="caution">
    <text evidence="2">The sequence shown here is derived from an EMBL/GenBank/DDBJ whole genome shotgun (WGS) entry which is preliminary data.</text>
</comment>
<organism evidence="2">
    <name type="scientific">Salmonella enterica subsp. enterica serovar Guildford</name>
    <dbReference type="NCBI Taxonomy" id="2564497"/>
    <lineage>
        <taxon>Bacteria</taxon>
        <taxon>Pseudomonadati</taxon>
        <taxon>Pseudomonadota</taxon>
        <taxon>Gammaproteobacteria</taxon>
        <taxon>Enterobacterales</taxon>
        <taxon>Enterobacteriaceae</taxon>
        <taxon>Salmonella</taxon>
    </lineage>
</organism>
<reference evidence="2" key="1">
    <citation type="submission" date="2018-07" db="EMBL/GenBank/DDBJ databases">
        <authorList>
            <person name="Ashton P.M."/>
            <person name="Dallman T."/>
            <person name="Nair S."/>
            <person name="De Pinna E."/>
            <person name="Peters T."/>
            <person name="Grant K."/>
        </authorList>
    </citation>
    <scope>NUCLEOTIDE SEQUENCE [LARGE SCALE GENOMIC DNA]</scope>
    <source>
        <strain evidence="2">343736</strain>
    </source>
</reference>
<sequence>MRSNLLYLFIYTLTFTIVAQPVDKLMTISPGYALLSLTLWVAVSSGIVHIIHFWPTKVR</sequence>
<evidence type="ECO:0000256" key="1">
    <source>
        <dbReference type="SAM" id="Phobius"/>
    </source>
</evidence>
<dbReference type="AlphaFoldDB" id="A0A636P5V6"/>
<dbReference type="Proteomes" id="UP000839562">
    <property type="component" value="Unassembled WGS sequence"/>
</dbReference>
<proteinExistence type="predicted"/>
<keyword evidence="1" id="KW-0812">Transmembrane</keyword>
<protein>
    <submittedName>
        <fullName evidence="2">Uncharacterized protein</fullName>
    </submittedName>
</protein>
<feature type="transmembrane region" description="Helical" evidence="1">
    <location>
        <begin position="29"/>
        <end position="54"/>
    </location>
</feature>
<keyword evidence="1" id="KW-0472">Membrane</keyword>
<evidence type="ECO:0000313" key="2">
    <source>
        <dbReference type="EMBL" id="EDI1036908.1"/>
    </source>
</evidence>
<accession>A0A636P5V6</accession>
<keyword evidence="1" id="KW-1133">Transmembrane helix</keyword>
<name>A0A636P5V6_SALET</name>
<gene>
    <name evidence="2" type="ORF">CC928_21850</name>
</gene>